<comment type="caution">
    <text evidence="3">The sequence shown here is derived from an EMBL/GenBank/DDBJ whole genome shotgun (WGS) entry which is preliminary data.</text>
</comment>
<feature type="compositionally biased region" description="Polar residues" evidence="1">
    <location>
        <begin position="175"/>
        <end position="198"/>
    </location>
</feature>
<reference evidence="3 4" key="1">
    <citation type="journal article" date="2018" name="J. Allergy Clin. Immunol.">
        <title>High-quality assembly of Dermatophagoides pteronyssinus genome and transcriptome reveals a wide range of novel allergens.</title>
        <authorList>
            <person name="Liu X.Y."/>
            <person name="Yang K.Y."/>
            <person name="Wang M.Q."/>
            <person name="Kwok J.S."/>
            <person name="Zeng X."/>
            <person name="Yang Z."/>
            <person name="Xiao X.J."/>
            <person name="Lau C.P."/>
            <person name="Li Y."/>
            <person name="Huang Z.M."/>
            <person name="Ba J.G."/>
            <person name="Yim A.K."/>
            <person name="Ouyang C.Y."/>
            <person name="Ngai S.M."/>
            <person name="Chan T.F."/>
            <person name="Leung E.L."/>
            <person name="Liu L."/>
            <person name="Liu Z.G."/>
            <person name="Tsui S.K."/>
        </authorList>
    </citation>
    <scope>NUCLEOTIDE SEQUENCE [LARGE SCALE GENOMIC DNA]</scope>
    <source>
        <strain evidence="3">Derp</strain>
    </source>
</reference>
<protein>
    <submittedName>
        <fullName evidence="3">Uncharacterized protein</fullName>
    </submittedName>
</protein>
<keyword evidence="2" id="KW-1133">Transmembrane helix</keyword>
<name>A0ABQ8JTS7_DERPT</name>
<feature type="transmembrane region" description="Helical" evidence="2">
    <location>
        <begin position="252"/>
        <end position="269"/>
    </location>
</feature>
<proteinExistence type="predicted"/>
<gene>
    <name evidence="3" type="ORF">DERP_006975</name>
</gene>
<feature type="compositionally biased region" description="Polar residues" evidence="1">
    <location>
        <begin position="335"/>
        <end position="347"/>
    </location>
</feature>
<keyword evidence="4" id="KW-1185">Reference proteome</keyword>
<evidence type="ECO:0000256" key="2">
    <source>
        <dbReference type="SAM" id="Phobius"/>
    </source>
</evidence>
<feature type="transmembrane region" description="Helical" evidence="2">
    <location>
        <begin position="225"/>
        <end position="245"/>
    </location>
</feature>
<evidence type="ECO:0000313" key="4">
    <source>
        <dbReference type="Proteomes" id="UP000887458"/>
    </source>
</evidence>
<accession>A0ABQ8JTS7</accession>
<sequence>MYIYNRDYFDDRQQNQQHKFYVNDQCQIRSTTTTSVNQSIHSNFSNDNLVLNINQQNNSNDDENRLNFSEKLFRFFNVVRDGCSIRLSLGIDIIRLTLRQPVTVFVLLLFIDFIFNTLMLYYDYVYIMVDVDFGVKNMDTMYVWHEQHHDNHHDEHNKQQSPSVDNDDVKTLETNSTSIRNRRQTTSTGRGDNGNSGTKNKEQDSISFVEDSDSKIYSFQYDVNLAVYIIIYASQVNGFFAYIWAHHSWLTLHLTIVAIQIIFLLFLSIVNVRLIIVLLFRMMLFFMSLFRSLEISNHQMMRLQRQGFEIRKELPRVKIFTPNSMKYQSKMSHRTSNSIQPNINNKDSVGKSEQHKTSVTVSDQDGQQVGYITLSAIEMQRHTSSTGSDSTIQPKLFPIKRSYQLQPSIFL</sequence>
<keyword evidence="2" id="KW-0812">Transmembrane</keyword>
<dbReference type="EMBL" id="NJHN03000012">
    <property type="protein sequence ID" value="KAH9426035.1"/>
    <property type="molecule type" value="Genomic_DNA"/>
</dbReference>
<dbReference type="Proteomes" id="UP000887458">
    <property type="component" value="Unassembled WGS sequence"/>
</dbReference>
<feature type="region of interest" description="Disordered" evidence="1">
    <location>
        <begin position="175"/>
        <end position="206"/>
    </location>
</feature>
<keyword evidence="2" id="KW-0472">Membrane</keyword>
<feature type="region of interest" description="Disordered" evidence="1">
    <location>
        <begin position="151"/>
        <end position="170"/>
    </location>
</feature>
<evidence type="ECO:0000313" key="3">
    <source>
        <dbReference type="EMBL" id="KAH9426035.1"/>
    </source>
</evidence>
<organism evidence="3 4">
    <name type="scientific">Dermatophagoides pteronyssinus</name>
    <name type="common">European house dust mite</name>
    <dbReference type="NCBI Taxonomy" id="6956"/>
    <lineage>
        <taxon>Eukaryota</taxon>
        <taxon>Metazoa</taxon>
        <taxon>Ecdysozoa</taxon>
        <taxon>Arthropoda</taxon>
        <taxon>Chelicerata</taxon>
        <taxon>Arachnida</taxon>
        <taxon>Acari</taxon>
        <taxon>Acariformes</taxon>
        <taxon>Sarcoptiformes</taxon>
        <taxon>Astigmata</taxon>
        <taxon>Psoroptidia</taxon>
        <taxon>Analgoidea</taxon>
        <taxon>Pyroglyphidae</taxon>
        <taxon>Dermatophagoidinae</taxon>
        <taxon>Dermatophagoides</taxon>
    </lineage>
</organism>
<reference evidence="3 4" key="2">
    <citation type="journal article" date="2022" name="Mol. Biol. Evol.">
        <title>Comparative Genomics Reveals Insights into the Divergent Evolution of Astigmatic Mites and Household Pest Adaptations.</title>
        <authorList>
            <person name="Xiong Q."/>
            <person name="Wan A.T."/>
            <person name="Liu X."/>
            <person name="Fung C.S."/>
            <person name="Xiao X."/>
            <person name="Malainual N."/>
            <person name="Hou J."/>
            <person name="Wang L."/>
            <person name="Wang M."/>
            <person name="Yang K.Y."/>
            <person name="Cui Y."/>
            <person name="Leung E.L."/>
            <person name="Nong W."/>
            <person name="Shin S.K."/>
            <person name="Au S.W."/>
            <person name="Jeong K.Y."/>
            <person name="Chew F.T."/>
            <person name="Hui J.H."/>
            <person name="Leung T.F."/>
            <person name="Tungtrongchitr A."/>
            <person name="Zhong N."/>
            <person name="Liu Z."/>
            <person name="Tsui S.K."/>
        </authorList>
    </citation>
    <scope>NUCLEOTIDE SEQUENCE [LARGE SCALE GENOMIC DNA]</scope>
    <source>
        <strain evidence="3">Derp</strain>
    </source>
</reference>
<feature type="region of interest" description="Disordered" evidence="1">
    <location>
        <begin position="335"/>
        <end position="362"/>
    </location>
</feature>
<feature type="transmembrane region" description="Helical" evidence="2">
    <location>
        <begin position="102"/>
        <end position="122"/>
    </location>
</feature>
<evidence type="ECO:0000256" key="1">
    <source>
        <dbReference type="SAM" id="MobiDB-lite"/>
    </source>
</evidence>